<reference evidence="1 2" key="1">
    <citation type="submission" date="2016-04" db="EMBL/GenBank/DDBJ databases">
        <authorList>
            <person name="Evans L.H."/>
            <person name="Alamgir A."/>
            <person name="Owens N."/>
            <person name="Weber N.D."/>
            <person name="Virtaneva K."/>
            <person name="Barbian K."/>
            <person name="Babar A."/>
            <person name="Rosenke K."/>
        </authorList>
    </citation>
    <scope>NUCLEOTIDE SEQUENCE [LARGE SCALE GENOMIC DNA]</scope>
    <source>
        <strain evidence="1 2">LMa1</strain>
    </source>
</reference>
<accession>A0A1B7LDG5</accession>
<name>A0A1B7LDG5_9FIRM</name>
<dbReference type="STRING" id="1838280.A6M21_11895"/>
<sequence length="60" mass="6888">MKSGGLAHLVHQIFQRTGLPPDEFWAKPRGAQLFMLASTQIVLEEERQREKALDTLRQGR</sequence>
<keyword evidence="2" id="KW-1185">Reference proteome</keyword>
<proteinExistence type="predicted"/>
<comment type="caution">
    <text evidence="1">The sequence shown here is derived from an EMBL/GenBank/DDBJ whole genome shotgun (WGS) entry which is preliminary data.</text>
</comment>
<evidence type="ECO:0000313" key="1">
    <source>
        <dbReference type="EMBL" id="OAT81106.1"/>
    </source>
</evidence>
<dbReference type="EMBL" id="LYVF01000168">
    <property type="protein sequence ID" value="OAT81106.1"/>
    <property type="molecule type" value="Genomic_DNA"/>
</dbReference>
<protein>
    <submittedName>
        <fullName evidence="1">Uncharacterized protein</fullName>
    </submittedName>
</protein>
<dbReference type="AlphaFoldDB" id="A0A1B7LDG5"/>
<evidence type="ECO:0000313" key="2">
    <source>
        <dbReference type="Proteomes" id="UP000078532"/>
    </source>
</evidence>
<organism evidence="1 2">
    <name type="scientific">Desulfotomaculum copahuensis</name>
    <dbReference type="NCBI Taxonomy" id="1838280"/>
    <lineage>
        <taxon>Bacteria</taxon>
        <taxon>Bacillati</taxon>
        <taxon>Bacillota</taxon>
        <taxon>Clostridia</taxon>
        <taxon>Eubacteriales</taxon>
        <taxon>Desulfotomaculaceae</taxon>
        <taxon>Desulfotomaculum</taxon>
    </lineage>
</organism>
<gene>
    <name evidence="1" type="ORF">A6M21_11895</name>
</gene>
<dbReference type="Proteomes" id="UP000078532">
    <property type="component" value="Unassembled WGS sequence"/>
</dbReference>